<evidence type="ECO:0000313" key="1">
    <source>
        <dbReference type="EMBL" id="GAH77599.1"/>
    </source>
</evidence>
<protein>
    <submittedName>
        <fullName evidence="1">Uncharacterized protein</fullName>
    </submittedName>
</protein>
<feature type="non-terminal residue" evidence="1">
    <location>
        <position position="1"/>
    </location>
</feature>
<name>X1JGZ7_9ZZZZ</name>
<dbReference type="EMBL" id="BARU01044399">
    <property type="protein sequence ID" value="GAH77599.1"/>
    <property type="molecule type" value="Genomic_DNA"/>
</dbReference>
<comment type="caution">
    <text evidence="1">The sequence shown here is derived from an EMBL/GenBank/DDBJ whole genome shotgun (WGS) entry which is preliminary data.</text>
</comment>
<accession>X1JGZ7</accession>
<proteinExistence type="predicted"/>
<gene>
    <name evidence="1" type="ORF">S03H2_67723</name>
</gene>
<dbReference type="AlphaFoldDB" id="X1JGZ7"/>
<sequence length="93" mass="10863">TELFFVAFTMMTSGLHNLNYVRPEDGIDKGFKKKMLKPLSVQLWMCKFVAVRFADSLFRVNYTIHGIEYVSTLTKLDAVQLRNTSNYWTSFLQ</sequence>
<organism evidence="1">
    <name type="scientific">marine sediment metagenome</name>
    <dbReference type="NCBI Taxonomy" id="412755"/>
    <lineage>
        <taxon>unclassified sequences</taxon>
        <taxon>metagenomes</taxon>
        <taxon>ecological metagenomes</taxon>
    </lineage>
</organism>
<reference evidence="1" key="1">
    <citation type="journal article" date="2014" name="Front. Microbiol.">
        <title>High frequency of phylogenetically diverse reductive dehalogenase-homologous genes in deep subseafloor sedimentary metagenomes.</title>
        <authorList>
            <person name="Kawai M."/>
            <person name="Futagami T."/>
            <person name="Toyoda A."/>
            <person name="Takaki Y."/>
            <person name="Nishi S."/>
            <person name="Hori S."/>
            <person name="Arai W."/>
            <person name="Tsubouchi T."/>
            <person name="Morono Y."/>
            <person name="Uchiyama I."/>
            <person name="Ito T."/>
            <person name="Fujiyama A."/>
            <person name="Inagaki F."/>
            <person name="Takami H."/>
        </authorList>
    </citation>
    <scope>NUCLEOTIDE SEQUENCE</scope>
    <source>
        <strain evidence="1">Expedition CK06-06</strain>
    </source>
</reference>